<reference evidence="1" key="1">
    <citation type="submission" date="2020-01" db="EMBL/GenBank/DDBJ databases">
        <title>Identification and distribution of gene clusters putatively required for synthesis of sphingolipid metabolism inhibitors in phylogenetically diverse species of the filamentous fungus Fusarium.</title>
        <authorList>
            <person name="Kim H.-S."/>
            <person name="Busman M."/>
            <person name="Brown D.W."/>
            <person name="Divon H."/>
            <person name="Uhlig S."/>
            <person name="Proctor R.H."/>
        </authorList>
    </citation>
    <scope>NUCLEOTIDE SEQUENCE</scope>
    <source>
        <strain evidence="1">NRRL 53441</strain>
    </source>
</reference>
<dbReference type="AlphaFoldDB" id="A0A8H4NGR1"/>
<name>A0A8H4NGR1_9HYPO</name>
<sequence>MKVYQAVTLTLSYQNFVKSRARANPSISRLADFLHHDCLNKSKIAYLDYTSGEPDKPTRIGVPEDRIAQLIKTARPSSTRFVFVENISPGIVVLLGELLDIDPLFFADHIHVGFENPEGASAPPSLATLPSLIATRDHIHLHCQKVIALEGSDDALADVPYALKTDSNVPRNVRRLVTLPGGRLALSQTCRSFIIKPIGDIRI</sequence>
<gene>
    <name evidence="1" type="ORF">F53441_13733</name>
</gene>
<dbReference type="EMBL" id="JAADJG010000919">
    <property type="protein sequence ID" value="KAF4433814.1"/>
    <property type="molecule type" value="Genomic_DNA"/>
</dbReference>
<accession>A0A8H4NGR1</accession>
<organism evidence="1 2">
    <name type="scientific">Fusarium austroafricanum</name>
    <dbReference type="NCBI Taxonomy" id="2364996"/>
    <lineage>
        <taxon>Eukaryota</taxon>
        <taxon>Fungi</taxon>
        <taxon>Dikarya</taxon>
        <taxon>Ascomycota</taxon>
        <taxon>Pezizomycotina</taxon>
        <taxon>Sordariomycetes</taxon>
        <taxon>Hypocreomycetidae</taxon>
        <taxon>Hypocreales</taxon>
        <taxon>Nectriaceae</taxon>
        <taxon>Fusarium</taxon>
        <taxon>Fusarium concolor species complex</taxon>
    </lineage>
</organism>
<dbReference type="OrthoDB" id="5428055at2759"/>
<feature type="non-terminal residue" evidence="1">
    <location>
        <position position="1"/>
    </location>
</feature>
<protein>
    <submittedName>
        <fullName evidence="1">Uncharacterized protein</fullName>
    </submittedName>
</protein>
<dbReference type="Proteomes" id="UP000605986">
    <property type="component" value="Unassembled WGS sequence"/>
</dbReference>
<keyword evidence="2" id="KW-1185">Reference proteome</keyword>
<evidence type="ECO:0000313" key="2">
    <source>
        <dbReference type="Proteomes" id="UP000605986"/>
    </source>
</evidence>
<evidence type="ECO:0000313" key="1">
    <source>
        <dbReference type="EMBL" id="KAF4433814.1"/>
    </source>
</evidence>
<proteinExistence type="predicted"/>
<comment type="caution">
    <text evidence="1">The sequence shown here is derived from an EMBL/GenBank/DDBJ whole genome shotgun (WGS) entry which is preliminary data.</text>
</comment>